<keyword evidence="3" id="KW-1185">Reference proteome</keyword>
<name>A0A136IMQ0_9PEZI</name>
<dbReference type="EMBL" id="KQ964272">
    <property type="protein sequence ID" value="KXJ85919.1"/>
    <property type="molecule type" value="Genomic_DNA"/>
</dbReference>
<protein>
    <submittedName>
        <fullName evidence="2">Uncharacterized protein</fullName>
    </submittedName>
</protein>
<evidence type="ECO:0000313" key="2">
    <source>
        <dbReference type="EMBL" id="KXJ85919.1"/>
    </source>
</evidence>
<dbReference type="AlphaFoldDB" id="A0A136IMQ0"/>
<feature type="non-terminal residue" evidence="2">
    <location>
        <position position="188"/>
    </location>
</feature>
<evidence type="ECO:0000256" key="1">
    <source>
        <dbReference type="SAM" id="MobiDB-lite"/>
    </source>
</evidence>
<dbReference type="Proteomes" id="UP000070501">
    <property type="component" value="Unassembled WGS sequence"/>
</dbReference>
<dbReference type="InParanoid" id="A0A136IMQ0"/>
<accession>A0A136IMQ0</accession>
<evidence type="ECO:0000313" key="3">
    <source>
        <dbReference type="Proteomes" id="UP000070501"/>
    </source>
</evidence>
<gene>
    <name evidence="2" type="ORF">Micbo1qcDRAFT_220009</name>
</gene>
<feature type="compositionally biased region" description="Basic and acidic residues" evidence="1">
    <location>
        <begin position="7"/>
        <end position="16"/>
    </location>
</feature>
<organism evidence="2 3">
    <name type="scientific">Microdochium bolleyi</name>
    <dbReference type="NCBI Taxonomy" id="196109"/>
    <lineage>
        <taxon>Eukaryota</taxon>
        <taxon>Fungi</taxon>
        <taxon>Dikarya</taxon>
        <taxon>Ascomycota</taxon>
        <taxon>Pezizomycotina</taxon>
        <taxon>Sordariomycetes</taxon>
        <taxon>Xylariomycetidae</taxon>
        <taxon>Xylariales</taxon>
        <taxon>Microdochiaceae</taxon>
        <taxon>Microdochium</taxon>
    </lineage>
</organism>
<feature type="region of interest" description="Disordered" evidence="1">
    <location>
        <begin position="1"/>
        <end position="41"/>
    </location>
</feature>
<reference evidence="3" key="1">
    <citation type="submission" date="2016-02" db="EMBL/GenBank/DDBJ databases">
        <title>Draft genome sequence of Microdochium bolleyi, a fungal endophyte of beachgrass.</title>
        <authorList>
            <consortium name="DOE Joint Genome Institute"/>
            <person name="David A.S."/>
            <person name="May G."/>
            <person name="Haridas S."/>
            <person name="Lim J."/>
            <person name="Wang M."/>
            <person name="Labutti K."/>
            <person name="Lipzen A."/>
            <person name="Barry K."/>
            <person name="Grigoriev I.V."/>
        </authorList>
    </citation>
    <scope>NUCLEOTIDE SEQUENCE [LARGE SCALE GENOMIC DNA]</scope>
    <source>
        <strain evidence="3">J235TASD1</strain>
    </source>
</reference>
<sequence>MSQLRQRHLEVDRSGERPPGSDALPCELPRRRHHGSRPADSASLAARPVECLCHLAQSGLLPSDPHGPWLHVSHPLLALSFVLLDSIPACRREHPGHRSRSIQPWVLQVACSREHCTPTRAEGTISYFPQATVQRIAISGRVFNCCFLASGRRSSPAAFQMGCKPADRWGLCRRDTAEQEPWPRQSRS</sequence>
<proteinExistence type="predicted"/>